<keyword evidence="2" id="KW-1185">Reference proteome</keyword>
<protein>
    <submittedName>
        <fullName evidence="1">Uncharacterized protein</fullName>
    </submittedName>
</protein>
<dbReference type="SUPFAM" id="SSF51004">
    <property type="entry name" value="C-terminal (heme d1) domain of cytochrome cd1-nitrite reductase"/>
    <property type="match status" value="1"/>
</dbReference>
<comment type="caution">
    <text evidence="1">The sequence shown here is derived from an EMBL/GenBank/DDBJ whole genome shotgun (WGS) entry which is preliminary data.</text>
</comment>
<dbReference type="Proteomes" id="UP001237194">
    <property type="component" value="Unassembled WGS sequence"/>
</dbReference>
<organism evidence="1 2">
    <name type="scientific">Streptomyces pakalii</name>
    <dbReference type="NCBI Taxonomy" id="3036494"/>
    <lineage>
        <taxon>Bacteria</taxon>
        <taxon>Bacillati</taxon>
        <taxon>Actinomycetota</taxon>
        <taxon>Actinomycetes</taxon>
        <taxon>Kitasatosporales</taxon>
        <taxon>Streptomycetaceae</taxon>
        <taxon>Streptomyces</taxon>
    </lineage>
</organism>
<dbReference type="InterPro" id="IPR011048">
    <property type="entry name" value="Haem_d1_sf"/>
</dbReference>
<evidence type="ECO:0000313" key="1">
    <source>
        <dbReference type="EMBL" id="MDJ1645282.1"/>
    </source>
</evidence>
<reference evidence="1 2" key="1">
    <citation type="submission" date="2023-04" db="EMBL/GenBank/DDBJ databases">
        <title>A novel species of the genus Streptomyces: Streptomyces pakalii sp. nov. isolated from a Mexican soil jungle.</title>
        <authorList>
            <person name="Chavez-Hernandez M.A."/>
            <person name="Ortiz-Alvarez J."/>
            <person name="Villa-Tanaca L."/>
            <person name="Hernandez-Rodriguez C."/>
        </authorList>
    </citation>
    <scope>NUCLEOTIDE SEQUENCE [LARGE SCALE GENOMIC DNA]</scope>
    <source>
        <strain evidence="1 2">ENCB-J15</strain>
    </source>
</reference>
<sequence length="327" mass="35879">MVLVYPRVNAVWGPGAQDDPDFPDVWRRKAHWSFRPGGPDATPETPYPGWANISDVKFRNTASLGAIALVCASAGEGTWGRAGAHAGILDVNDVNRHPTHEQLIWDVDVGGNPHAIERIPDNGSVVVASSQDVVGVDGGGFLSLYAPRVLADPSTLGRVATIPFEKAHGVLWDPANKWLWAIGKNELRTYAVEGSLVRTRLRLVTSQPLYEADRPEPDVGHDLMADYLHQHNLLMTATHGAYVFGAHPGSGGARWARLSGEKKLKSLTRHAGGEFIWVHGEPQSPTDLWPHTNPYVYFGKSLDTSPVKRGWDTARIYKARLWTTAIR</sequence>
<evidence type="ECO:0000313" key="2">
    <source>
        <dbReference type="Proteomes" id="UP001237194"/>
    </source>
</evidence>
<dbReference type="RefSeq" id="WP_283901169.1">
    <property type="nucleotide sequence ID" value="NZ_JARWAF010000021.1"/>
</dbReference>
<name>A0ABT7DHH5_9ACTN</name>
<dbReference type="EMBL" id="JARWAF010000021">
    <property type="protein sequence ID" value="MDJ1645282.1"/>
    <property type="molecule type" value="Genomic_DNA"/>
</dbReference>
<gene>
    <name evidence="1" type="ORF">P5W92_33470</name>
</gene>
<accession>A0ABT7DHH5</accession>
<proteinExistence type="predicted"/>